<evidence type="ECO:0000313" key="2">
    <source>
        <dbReference type="Proteomes" id="UP000294933"/>
    </source>
</evidence>
<dbReference type="AlphaFoldDB" id="A0A4Y7PLK2"/>
<accession>A0A4Y7PLK2</accession>
<sequence length="214" mass="24203">MNLQVETSAKYETGQLGSGTYLITNVRAQIHAVPARDKSVVGDVRPDKDHETGLLRNMLWRVNALKNGKFAIQAVTGDTVLYAICDVDPEFGDEITTSTTGQQWIIKKTDRKGHYVYVISFHVTRQQITITLTPCLVQDPAHHFPELTWGLRRDDVLTKITLREVYSEPRHQWQFQSVEVPPPPFCESDIVEDDKTSYSRFNDAEDGGSLQLGN</sequence>
<proteinExistence type="predicted"/>
<dbReference type="Proteomes" id="UP000294933">
    <property type="component" value="Unassembled WGS sequence"/>
</dbReference>
<organism evidence="1 2">
    <name type="scientific">Rickenella mellea</name>
    <dbReference type="NCBI Taxonomy" id="50990"/>
    <lineage>
        <taxon>Eukaryota</taxon>
        <taxon>Fungi</taxon>
        <taxon>Dikarya</taxon>
        <taxon>Basidiomycota</taxon>
        <taxon>Agaricomycotina</taxon>
        <taxon>Agaricomycetes</taxon>
        <taxon>Hymenochaetales</taxon>
        <taxon>Rickenellaceae</taxon>
        <taxon>Rickenella</taxon>
    </lineage>
</organism>
<evidence type="ECO:0008006" key="3">
    <source>
        <dbReference type="Google" id="ProtNLM"/>
    </source>
</evidence>
<dbReference type="EMBL" id="ML170275">
    <property type="protein sequence ID" value="TDL15439.1"/>
    <property type="molecule type" value="Genomic_DNA"/>
</dbReference>
<reference evidence="1 2" key="1">
    <citation type="submission" date="2018-06" db="EMBL/GenBank/DDBJ databases">
        <title>A transcriptomic atlas of mushroom development highlights an independent origin of complex multicellularity.</title>
        <authorList>
            <consortium name="DOE Joint Genome Institute"/>
            <person name="Krizsan K."/>
            <person name="Almasi E."/>
            <person name="Merenyi Z."/>
            <person name="Sahu N."/>
            <person name="Viragh M."/>
            <person name="Koszo T."/>
            <person name="Mondo S."/>
            <person name="Kiss B."/>
            <person name="Balint B."/>
            <person name="Kues U."/>
            <person name="Barry K."/>
            <person name="Hegedus J.C."/>
            <person name="Henrissat B."/>
            <person name="Johnson J."/>
            <person name="Lipzen A."/>
            <person name="Ohm R."/>
            <person name="Nagy I."/>
            <person name="Pangilinan J."/>
            <person name="Yan J."/>
            <person name="Xiong Y."/>
            <person name="Grigoriev I.V."/>
            <person name="Hibbett D.S."/>
            <person name="Nagy L.G."/>
        </authorList>
    </citation>
    <scope>NUCLEOTIDE SEQUENCE [LARGE SCALE GENOMIC DNA]</scope>
    <source>
        <strain evidence="1 2">SZMC22713</strain>
    </source>
</reference>
<gene>
    <name evidence="1" type="ORF">BD410DRAFT_845188</name>
</gene>
<name>A0A4Y7PLK2_9AGAM</name>
<protein>
    <recommendedName>
        <fullName evidence="3">Ricin B lectin domain-containing protein</fullName>
    </recommendedName>
</protein>
<dbReference type="VEuPathDB" id="FungiDB:BD410DRAFT_845188"/>
<evidence type="ECO:0000313" key="1">
    <source>
        <dbReference type="EMBL" id="TDL15439.1"/>
    </source>
</evidence>
<keyword evidence="2" id="KW-1185">Reference proteome</keyword>